<dbReference type="PANTHER" id="PTHR33745:SF1">
    <property type="entry name" value="RSBT ANTAGONIST PROTEIN RSBS"/>
    <property type="match status" value="1"/>
</dbReference>
<protein>
    <submittedName>
        <fullName evidence="2">RsbT co-antagonist protein RsbRB</fullName>
    </submittedName>
</protein>
<gene>
    <name evidence="2" type="primary">rsbRB</name>
    <name evidence="2" type="ORF">ENSA7_77610</name>
</gene>
<accession>A0A2S9XP06</accession>
<comment type="caution">
    <text evidence="2">The sequence shown here is derived from an EMBL/GenBank/DDBJ whole genome shotgun (WGS) entry which is preliminary data.</text>
</comment>
<name>A0A2S9XP06_9BACT</name>
<feature type="domain" description="STAS" evidence="1">
    <location>
        <begin position="172"/>
        <end position="253"/>
    </location>
</feature>
<dbReference type="CDD" id="cd07041">
    <property type="entry name" value="STAS_RsbR_RsbS_like"/>
    <property type="match status" value="1"/>
</dbReference>
<dbReference type="AlphaFoldDB" id="A0A2S9XP06"/>
<proteinExistence type="predicted"/>
<reference evidence="2 3" key="1">
    <citation type="submission" date="2018-03" db="EMBL/GenBank/DDBJ databases">
        <title>Draft Genome Sequences of the Obligatory Marine Myxobacteria Enhygromyxa salina SWB007.</title>
        <authorList>
            <person name="Poehlein A."/>
            <person name="Moghaddam J.A."/>
            <person name="Harms H."/>
            <person name="Alanjari M."/>
            <person name="Koenig G.M."/>
            <person name="Daniel R."/>
            <person name="Schaeberle T.F."/>
        </authorList>
    </citation>
    <scope>NUCLEOTIDE SEQUENCE [LARGE SCALE GENOMIC DNA]</scope>
    <source>
        <strain evidence="2 3">SWB007</strain>
    </source>
</reference>
<sequence>MTLSALALGNVLDLLHVGVCVWQLEVPGERESLVLRVCNPAAARFLSVRVEDVLDKQINVGFPGALDTPLPGVFTQVIQSQTTMALGDVPYKDEIVPDGVFSIVVRPLDESSALVEFTNVTDERRAQAESKAMLEAAELARSKAQAVAKSAKALDDKLQVIEAQKRDIIALTAPILEVGAGVLALPLAGNFDLQRSEIVREKLLEAVSATKAREVVIDVTGLGVMDELTANELVRLTRSLALLGARAYLTGISGPNAQAMVSSNAEIPAGMCMRNLESALRILRDRRRRARAARG</sequence>
<dbReference type="Proteomes" id="UP000238823">
    <property type="component" value="Unassembled WGS sequence"/>
</dbReference>
<dbReference type="Pfam" id="PF01740">
    <property type="entry name" value="STAS"/>
    <property type="match status" value="1"/>
</dbReference>
<dbReference type="Gene3D" id="3.30.750.24">
    <property type="entry name" value="STAS domain"/>
    <property type="match status" value="1"/>
</dbReference>
<dbReference type="EMBL" id="PVNL01000140">
    <property type="protein sequence ID" value="PRP94592.1"/>
    <property type="molecule type" value="Genomic_DNA"/>
</dbReference>
<dbReference type="SUPFAM" id="SSF52091">
    <property type="entry name" value="SpoIIaa-like"/>
    <property type="match status" value="1"/>
</dbReference>
<organism evidence="2 3">
    <name type="scientific">Enhygromyxa salina</name>
    <dbReference type="NCBI Taxonomy" id="215803"/>
    <lineage>
        <taxon>Bacteria</taxon>
        <taxon>Pseudomonadati</taxon>
        <taxon>Myxococcota</taxon>
        <taxon>Polyangia</taxon>
        <taxon>Nannocystales</taxon>
        <taxon>Nannocystaceae</taxon>
        <taxon>Enhygromyxa</taxon>
    </lineage>
</organism>
<evidence type="ECO:0000259" key="1">
    <source>
        <dbReference type="PROSITE" id="PS50801"/>
    </source>
</evidence>
<dbReference type="InterPro" id="IPR036513">
    <property type="entry name" value="STAS_dom_sf"/>
</dbReference>
<dbReference type="PROSITE" id="PS50801">
    <property type="entry name" value="STAS"/>
    <property type="match status" value="1"/>
</dbReference>
<evidence type="ECO:0000313" key="2">
    <source>
        <dbReference type="EMBL" id="PRP94592.1"/>
    </source>
</evidence>
<dbReference type="PANTHER" id="PTHR33745">
    <property type="entry name" value="RSBT ANTAGONIST PROTEIN RSBS-RELATED"/>
    <property type="match status" value="1"/>
</dbReference>
<dbReference type="InterPro" id="IPR002645">
    <property type="entry name" value="STAS_dom"/>
</dbReference>
<dbReference type="RefSeq" id="WP_181234545.1">
    <property type="nucleotide sequence ID" value="NZ_PVNL01000140.1"/>
</dbReference>
<dbReference type="InterPro" id="IPR051932">
    <property type="entry name" value="Bact_StressResp_Reg"/>
</dbReference>
<evidence type="ECO:0000313" key="3">
    <source>
        <dbReference type="Proteomes" id="UP000238823"/>
    </source>
</evidence>